<dbReference type="EMBL" id="OA882078">
    <property type="protein sequence ID" value="CAD7272536.1"/>
    <property type="molecule type" value="Genomic_DNA"/>
</dbReference>
<evidence type="ECO:0000256" key="3">
    <source>
        <dbReference type="SAM" id="Phobius"/>
    </source>
</evidence>
<dbReference type="GO" id="GO:0070382">
    <property type="term" value="C:exocytic vesicle"/>
    <property type="evidence" value="ECO:0007669"/>
    <property type="project" value="TreeGrafter"/>
</dbReference>
<dbReference type="InterPro" id="IPR035892">
    <property type="entry name" value="C2_domain_sf"/>
</dbReference>
<dbReference type="InterPro" id="IPR001565">
    <property type="entry name" value="Synaptotagmin"/>
</dbReference>
<dbReference type="PANTHER" id="PTHR10024:SF369">
    <property type="entry name" value="FI18813P1"/>
    <property type="match status" value="1"/>
</dbReference>
<dbReference type="OrthoDB" id="67700at2759"/>
<gene>
    <name evidence="5" type="ORF">NMOB1V02_LOCUS465</name>
</gene>
<keyword evidence="3" id="KW-1133">Transmembrane helix</keyword>
<dbReference type="Gene3D" id="2.60.40.150">
    <property type="entry name" value="C2 domain"/>
    <property type="match status" value="4"/>
</dbReference>
<name>A0A7R9BDC4_9CRUS</name>
<reference evidence="5" key="1">
    <citation type="submission" date="2020-11" db="EMBL/GenBank/DDBJ databases">
        <authorList>
            <person name="Tran Van P."/>
        </authorList>
    </citation>
    <scope>NUCLEOTIDE SEQUENCE</scope>
</reference>
<keyword evidence="3" id="KW-0812">Transmembrane</keyword>
<keyword evidence="1" id="KW-0677">Repeat</keyword>
<dbReference type="GO" id="GO:0001786">
    <property type="term" value="F:phosphatidylserine binding"/>
    <property type="evidence" value="ECO:0007669"/>
    <property type="project" value="TreeGrafter"/>
</dbReference>
<dbReference type="FunFam" id="2.60.40.150:FF:000181">
    <property type="entry name" value="Synaptotagmin 4"/>
    <property type="match status" value="1"/>
</dbReference>
<evidence type="ECO:0000259" key="4">
    <source>
        <dbReference type="PROSITE" id="PS50004"/>
    </source>
</evidence>
<protein>
    <recommendedName>
        <fullName evidence="4">C2 domain-containing protein</fullName>
    </recommendedName>
</protein>
<sequence>STPALVGICLGASVFLVSMLAVSCLCYRRRAYHYKPYTRKFPERPMNFRKPTAVKSPGTQSHYLRKSPSPSSGFRTPPGGKSKTPSPPGNQSMPVPHLLPSSTPKAVTPPEAGGSFPTCPSTKKRPSLSPQTEIQEIVKFQTEQERQNQITSKTLGHLYFRIRYMEEKMALLVTIVKCRGLPARDTTMGNNDPYVKLQLLPDKDHKVKTRVLRKTQNPEYDEDFTFYGITTKQLKRSRALGPEPFLNTRFLLSCRYMEEKMALLVTIVKCRGLPARDTTMGNNDPYVKLQLLPDKDHKVKTRVLRKTQNPEYDEDFTFYGITPKQLKEMSLHFVILSFDRYSRDDVIGEVIYPMSSTELEGVNMEQPVPIMKEIAPRSLKIRSQGRGELLVSLCHQPAANRLTVVILKARSLPKMVLSEGSGQQQSFGAEKIIWFYNEAVCDMDKDKSSCRCRGVSGRRENIGPNITLLQSNQFMKDCMKVLALGYFPSFVKFITLITMDITGLSDPYVKIYLLYKNQRIAKKKTHVKKRTLNPVFNESFVFDLPNPSALKEAFGIPASDANADQLMTICLDDISLEFLLLDWDRVTKNEVRFPFFLFIYIFMLLTFLFVKKIQELRLQHASQVYYPQKVQIEEIKSDETHLLPFTNPYVKIYLLYKNQRIAKKKTHVKKRTLNPVFNESFAFDLPNPSALKEAFGIPASDANADQLMTICLDDISLEFLLLDWDRVTKNEVIGRLELGGPKCSGSALHHWKEVCNSPRRQIAEWHKLRE</sequence>
<dbReference type="PANTHER" id="PTHR10024">
    <property type="entry name" value="SYNAPTOTAGMIN"/>
    <property type="match status" value="1"/>
</dbReference>
<dbReference type="GO" id="GO:0005544">
    <property type="term" value="F:calcium-dependent phospholipid binding"/>
    <property type="evidence" value="ECO:0007669"/>
    <property type="project" value="TreeGrafter"/>
</dbReference>
<evidence type="ECO:0000313" key="5">
    <source>
        <dbReference type="EMBL" id="CAD7272536.1"/>
    </source>
</evidence>
<dbReference type="SUPFAM" id="SSF49562">
    <property type="entry name" value="C2 domain (Calcium/lipid-binding domain, CaLB)"/>
    <property type="match status" value="4"/>
</dbReference>
<feature type="domain" description="C2" evidence="4">
    <location>
        <begin position="458"/>
        <end position="597"/>
    </location>
</feature>
<dbReference type="SMART" id="SM00239">
    <property type="entry name" value="C2"/>
    <property type="match status" value="4"/>
</dbReference>
<feature type="region of interest" description="Disordered" evidence="2">
    <location>
        <begin position="43"/>
        <end position="131"/>
    </location>
</feature>
<feature type="transmembrane region" description="Helical" evidence="3">
    <location>
        <begin position="593"/>
        <end position="610"/>
    </location>
</feature>
<dbReference type="GO" id="GO:0005886">
    <property type="term" value="C:plasma membrane"/>
    <property type="evidence" value="ECO:0007669"/>
    <property type="project" value="TreeGrafter"/>
</dbReference>
<feature type="compositionally biased region" description="Polar residues" evidence="2">
    <location>
        <begin position="57"/>
        <end position="74"/>
    </location>
</feature>
<accession>A0A7R9BDC4</accession>
<dbReference type="InterPro" id="IPR000008">
    <property type="entry name" value="C2_dom"/>
</dbReference>
<dbReference type="GO" id="GO:0006906">
    <property type="term" value="P:vesicle fusion"/>
    <property type="evidence" value="ECO:0007669"/>
    <property type="project" value="TreeGrafter"/>
</dbReference>
<dbReference type="GO" id="GO:0000149">
    <property type="term" value="F:SNARE binding"/>
    <property type="evidence" value="ECO:0007669"/>
    <property type="project" value="TreeGrafter"/>
</dbReference>
<organism evidence="5">
    <name type="scientific">Notodromas monacha</name>
    <dbReference type="NCBI Taxonomy" id="399045"/>
    <lineage>
        <taxon>Eukaryota</taxon>
        <taxon>Metazoa</taxon>
        <taxon>Ecdysozoa</taxon>
        <taxon>Arthropoda</taxon>
        <taxon>Crustacea</taxon>
        <taxon>Oligostraca</taxon>
        <taxon>Ostracoda</taxon>
        <taxon>Podocopa</taxon>
        <taxon>Podocopida</taxon>
        <taxon>Cypridocopina</taxon>
        <taxon>Cypridoidea</taxon>
        <taxon>Cyprididae</taxon>
        <taxon>Notodromas</taxon>
    </lineage>
</organism>
<evidence type="ECO:0000256" key="2">
    <source>
        <dbReference type="SAM" id="MobiDB-lite"/>
    </source>
</evidence>
<feature type="domain" description="C2" evidence="4">
    <location>
        <begin position="240"/>
        <end position="368"/>
    </location>
</feature>
<keyword evidence="6" id="KW-1185">Reference proteome</keyword>
<keyword evidence="3" id="KW-0472">Membrane</keyword>
<dbReference type="GO" id="GO:0030424">
    <property type="term" value="C:axon"/>
    <property type="evidence" value="ECO:0007669"/>
    <property type="project" value="TreeGrafter"/>
</dbReference>
<evidence type="ECO:0000256" key="1">
    <source>
        <dbReference type="ARBA" id="ARBA00022737"/>
    </source>
</evidence>
<dbReference type="Proteomes" id="UP000678499">
    <property type="component" value="Unassembled WGS sequence"/>
</dbReference>
<dbReference type="GO" id="GO:0005509">
    <property type="term" value="F:calcium ion binding"/>
    <property type="evidence" value="ECO:0007669"/>
    <property type="project" value="TreeGrafter"/>
</dbReference>
<dbReference type="GO" id="GO:0048791">
    <property type="term" value="P:calcium ion-regulated exocytosis of neurotransmitter"/>
    <property type="evidence" value="ECO:0007669"/>
    <property type="project" value="TreeGrafter"/>
</dbReference>
<dbReference type="GO" id="GO:0098793">
    <property type="term" value="C:presynapse"/>
    <property type="evidence" value="ECO:0007669"/>
    <property type="project" value="GOC"/>
</dbReference>
<dbReference type="PROSITE" id="PS50004">
    <property type="entry name" value="C2"/>
    <property type="match status" value="3"/>
</dbReference>
<dbReference type="PRINTS" id="PR00399">
    <property type="entry name" value="SYNAPTOTAGMN"/>
</dbReference>
<evidence type="ECO:0000313" key="6">
    <source>
        <dbReference type="Proteomes" id="UP000678499"/>
    </source>
</evidence>
<feature type="domain" description="C2" evidence="4">
    <location>
        <begin position="612"/>
        <end position="766"/>
    </location>
</feature>
<dbReference type="EMBL" id="CAJPEX010000041">
    <property type="protein sequence ID" value="CAG0912688.1"/>
    <property type="molecule type" value="Genomic_DNA"/>
</dbReference>
<dbReference type="AlphaFoldDB" id="A0A7R9BDC4"/>
<dbReference type="Pfam" id="PF00168">
    <property type="entry name" value="C2"/>
    <property type="match status" value="4"/>
</dbReference>
<dbReference type="GO" id="GO:0030276">
    <property type="term" value="F:clathrin binding"/>
    <property type="evidence" value="ECO:0007669"/>
    <property type="project" value="TreeGrafter"/>
</dbReference>
<dbReference type="PRINTS" id="PR00360">
    <property type="entry name" value="C2DOMAIN"/>
</dbReference>
<proteinExistence type="predicted"/>
<feature type="non-terminal residue" evidence="5">
    <location>
        <position position="1"/>
    </location>
</feature>